<proteinExistence type="predicted"/>
<keyword evidence="2" id="KW-1185">Reference proteome</keyword>
<protein>
    <submittedName>
        <fullName evidence="1">Uncharacterized protein</fullName>
    </submittedName>
</protein>
<accession>A0A1D8CZB2</accession>
<gene>
    <name evidence="1" type="ORF">BIU88_09060</name>
</gene>
<organism evidence="1 2">
    <name type="scientific">Chlorobaculum limnaeum</name>
    <dbReference type="NCBI Taxonomy" id="274537"/>
    <lineage>
        <taxon>Bacteria</taxon>
        <taxon>Pseudomonadati</taxon>
        <taxon>Chlorobiota</taxon>
        <taxon>Chlorobiia</taxon>
        <taxon>Chlorobiales</taxon>
        <taxon>Chlorobiaceae</taxon>
        <taxon>Chlorobaculum</taxon>
    </lineage>
</organism>
<evidence type="ECO:0000313" key="2">
    <source>
        <dbReference type="Proteomes" id="UP000095185"/>
    </source>
</evidence>
<dbReference type="AlphaFoldDB" id="A0A1D8CZB2"/>
<reference evidence="1" key="1">
    <citation type="submission" date="2016-09" db="EMBL/GenBank/DDBJ databases">
        <title>Genome sequence of Chlorobaculum limnaeum.</title>
        <authorList>
            <person name="Liu Z."/>
            <person name="Tank M."/>
            <person name="Bryant D.A."/>
        </authorList>
    </citation>
    <scope>NUCLEOTIDE SEQUENCE [LARGE SCALE GENOMIC DNA]</scope>
    <source>
        <strain evidence="1">DSM 1677</strain>
    </source>
</reference>
<name>A0A1D8CZB2_CHLLM</name>
<dbReference type="KEGG" id="clz:BIU88_09060"/>
<dbReference type="Proteomes" id="UP000095185">
    <property type="component" value="Chromosome"/>
</dbReference>
<dbReference type="EMBL" id="CP017305">
    <property type="protein sequence ID" value="AOS84266.1"/>
    <property type="molecule type" value="Genomic_DNA"/>
</dbReference>
<dbReference type="RefSeq" id="WP_069810459.1">
    <property type="nucleotide sequence ID" value="NZ_CP017305.1"/>
</dbReference>
<sequence>MDKKNNTNDEYASHFENVAKLFPMLIGIINETEHCNDEIINSAEDSIDYLQQHIDDDKLSSILKTIKKCVAENCDPPVGIRIDRYIDENYSSIQEVINPNEPFESMSGDPCSYEELEKLNKSFEEKRKQYSSGFGN</sequence>
<evidence type="ECO:0000313" key="1">
    <source>
        <dbReference type="EMBL" id="AOS84266.1"/>
    </source>
</evidence>